<keyword evidence="1" id="KW-0812">Transmembrane</keyword>
<protein>
    <submittedName>
        <fullName evidence="2">Uncharacterized protein</fullName>
    </submittedName>
</protein>
<dbReference type="KEGG" id="mco:MCJ_000780"/>
<keyword evidence="1" id="KW-1133">Transmembrane helix</keyword>
<proteinExistence type="predicted"/>
<keyword evidence="1" id="KW-0472">Membrane</keyword>
<keyword evidence="3" id="KW-1185">Reference proteome</keyword>
<gene>
    <name evidence="2" type="ordered locus">MCJ_000780</name>
</gene>
<dbReference type="Proteomes" id="UP000001491">
    <property type="component" value="Chromosome"/>
</dbReference>
<reference evidence="3" key="1">
    <citation type="journal article" date="2009" name="BMC Bioinformatics">
        <title>The Mycoplasma conjunctivae genome sequencing, annotation and analysis.</title>
        <authorList>
            <person name="Calderon-Copete S.P."/>
            <person name="Wigger G."/>
            <person name="Wunderlin C."/>
            <person name="Schmidheini T."/>
            <person name="Frey J."/>
            <person name="Quail M.A."/>
            <person name="Falquet L."/>
        </authorList>
    </citation>
    <scope>NUCLEOTIDE SEQUENCE [LARGE SCALE GENOMIC DNA]</scope>
    <source>
        <strain evidence="3">ATCC 25834 / NCTC 10147 / HRC/581</strain>
    </source>
</reference>
<dbReference type="AlphaFoldDB" id="C5J5N0"/>
<evidence type="ECO:0000256" key="1">
    <source>
        <dbReference type="SAM" id="Phobius"/>
    </source>
</evidence>
<dbReference type="EMBL" id="FM864216">
    <property type="protein sequence ID" value="CAT04753.1"/>
    <property type="molecule type" value="Genomic_DNA"/>
</dbReference>
<name>C5J5N0_MESCH</name>
<organism evidence="2 3">
    <name type="scientific">Mesomycoplasma conjunctivae (strain ATCC 25834 / NCTC 10147 / HRC/581)</name>
    <name type="common">Mycoplasma conjunctivae</name>
    <dbReference type="NCBI Taxonomy" id="572263"/>
    <lineage>
        <taxon>Bacteria</taxon>
        <taxon>Bacillati</taxon>
        <taxon>Mycoplasmatota</taxon>
        <taxon>Mycoplasmoidales</taxon>
        <taxon>Metamycoplasmataceae</taxon>
        <taxon>Mesomycoplasma</taxon>
    </lineage>
</organism>
<feature type="transmembrane region" description="Helical" evidence="1">
    <location>
        <begin position="12"/>
        <end position="39"/>
    </location>
</feature>
<accession>C5J5N0</accession>
<sequence length="66" mass="7802">MSKQGKWITLKLLAGFSIIPGFSIFIFIFVFPYFLWVYWSTYNKLKQPEILAEIEASGFGYIKNWN</sequence>
<evidence type="ECO:0000313" key="2">
    <source>
        <dbReference type="EMBL" id="CAT04753.1"/>
    </source>
</evidence>
<dbReference type="HOGENOM" id="CLU_2826485_0_0_14"/>
<evidence type="ECO:0000313" key="3">
    <source>
        <dbReference type="Proteomes" id="UP000001491"/>
    </source>
</evidence>